<dbReference type="SUPFAM" id="SSF50249">
    <property type="entry name" value="Nucleic acid-binding proteins"/>
    <property type="match status" value="1"/>
</dbReference>
<proteinExistence type="predicted"/>
<sequence length="118" mass="13709">MVCIRNYKNLDSLICVDMVLIDEEGGYVHATIKGDFADKLRSKLTEGGVYIFSNFAIELNKSMYRVVSDSKIMIKFFYNTYIKAVKEEDYAIPKHKFDFSPYPTLEQRRLKFDVLSGL</sequence>
<dbReference type="EMBL" id="JBDFQZ010000010">
    <property type="protein sequence ID" value="KAK9682349.1"/>
    <property type="molecule type" value="Genomic_DNA"/>
</dbReference>
<dbReference type="Gene3D" id="2.40.50.140">
    <property type="entry name" value="Nucleic acid-binding proteins"/>
    <property type="match status" value="1"/>
</dbReference>
<keyword evidence="3" id="KW-1185">Reference proteome</keyword>
<evidence type="ECO:0000259" key="1">
    <source>
        <dbReference type="Pfam" id="PF02721"/>
    </source>
</evidence>
<dbReference type="Pfam" id="PF02721">
    <property type="entry name" value="DUF223"/>
    <property type="match status" value="1"/>
</dbReference>
<dbReference type="InterPro" id="IPR012340">
    <property type="entry name" value="NA-bd_OB-fold"/>
</dbReference>
<gene>
    <name evidence="2" type="ORF">RND81_10G067100</name>
</gene>
<name>A0AAW1I1I0_SAPOF</name>
<protein>
    <recommendedName>
        <fullName evidence="1">Replication protein A 70 kDa DNA-binding subunit B/D first OB fold domain-containing protein</fullName>
    </recommendedName>
</protein>
<accession>A0AAW1I1I0</accession>
<organism evidence="2 3">
    <name type="scientific">Saponaria officinalis</name>
    <name type="common">Common soapwort</name>
    <name type="synonym">Lychnis saponaria</name>
    <dbReference type="NCBI Taxonomy" id="3572"/>
    <lineage>
        <taxon>Eukaryota</taxon>
        <taxon>Viridiplantae</taxon>
        <taxon>Streptophyta</taxon>
        <taxon>Embryophyta</taxon>
        <taxon>Tracheophyta</taxon>
        <taxon>Spermatophyta</taxon>
        <taxon>Magnoliopsida</taxon>
        <taxon>eudicotyledons</taxon>
        <taxon>Gunneridae</taxon>
        <taxon>Pentapetalae</taxon>
        <taxon>Caryophyllales</taxon>
        <taxon>Caryophyllaceae</taxon>
        <taxon>Caryophylleae</taxon>
        <taxon>Saponaria</taxon>
    </lineage>
</organism>
<comment type="caution">
    <text evidence="2">The sequence shown here is derived from an EMBL/GenBank/DDBJ whole genome shotgun (WGS) entry which is preliminary data.</text>
</comment>
<dbReference type="Proteomes" id="UP001443914">
    <property type="component" value="Unassembled WGS sequence"/>
</dbReference>
<dbReference type="PANTHER" id="PTHR47165:SF4">
    <property type="entry name" value="OS03G0429900 PROTEIN"/>
    <property type="match status" value="1"/>
</dbReference>
<dbReference type="CDD" id="cd04480">
    <property type="entry name" value="RPA1_DBD_A_like"/>
    <property type="match status" value="1"/>
</dbReference>
<dbReference type="AlphaFoldDB" id="A0AAW1I1I0"/>
<feature type="domain" description="Replication protein A 70 kDa DNA-binding subunit B/D first OB fold" evidence="1">
    <location>
        <begin position="14"/>
        <end position="83"/>
    </location>
</feature>
<dbReference type="InterPro" id="IPR003871">
    <property type="entry name" value="RFA1B/D_OB_1st"/>
</dbReference>
<evidence type="ECO:0000313" key="3">
    <source>
        <dbReference type="Proteomes" id="UP001443914"/>
    </source>
</evidence>
<evidence type="ECO:0000313" key="2">
    <source>
        <dbReference type="EMBL" id="KAK9682349.1"/>
    </source>
</evidence>
<reference evidence="2" key="1">
    <citation type="submission" date="2024-03" db="EMBL/GenBank/DDBJ databases">
        <title>WGS assembly of Saponaria officinalis var. Norfolk2.</title>
        <authorList>
            <person name="Jenkins J."/>
            <person name="Shu S."/>
            <person name="Grimwood J."/>
            <person name="Barry K."/>
            <person name="Goodstein D."/>
            <person name="Schmutz J."/>
            <person name="Leebens-Mack J."/>
            <person name="Osbourn A."/>
        </authorList>
    </citation>
    <scope>NUCLEOTIDE SEQUENCE [LARGE SCALE GENOMIC DNA]</scope>
    <source>
        <strain evidence="2">JIC</strain>
    </source>
</reference>
<dbReference type="PANTHER" id="PTHR47165">
    <property type="entry name" value="OS03G0429900 PROTEIN"/>
    <property type="match status" value="1"/>
</dbReference>